<evidence type="ECO:0000256" key="1">
    <source>
        <dbReference type="ARBA" id="ARBA00004141"/>
    </source>
</evidence>
<evidence type="ECO:0000256" key="5">
    <source>
        <dbReference type="ARBA" id="ARBA00022989"/>
    </source>
</evidence>
<evidence type="ECO:0000256" key="4">
    <source>
        <dbReference type="ARBA" id="ARBA00022692"/>
    </source>
</evidence>
<evidence type="ECO:0000256" key="2">
    <source>
        <dbReference type="ARBA" id="ARBA00004308"/>
    </source>
</evidence>
<proteinExistence type="inferred from homology"/>
<gene>
    <name evidence="10" type="ORF">CYCCA115_LOCUS6652</name>
</gene>
<evidence type="ECO:0000313" key="11">
    <source>
        <dbReference type="Proteomes" id="UP001295423"/>
    </source>
</evidence>
<comment type="caution">
    <text evidence="10">The sequence shown here is derived from an EMBL/GenBank/DDBJ whole genome shotgun (WGS) entry which is preliminary data.</text>
</comment>
<dbReference type="PANTHER" id="PTHR31651">
    <property type="match status" value="1"/>
</dbReference>
<dbReference type="PANTHER" id="PTHR31651:SF36">
    <property type="entry name" value="AUXIN EFFLUX CARRIER FAMILY PROTEIN"/>
    <property type="match status" value="1"/>
</dbReference>
<keyword evidence="6 9" id="KW-0472">Membrane</keyword>
<protein>
    <submittedName>
        <fullName evidence="10">Uncharacterized protein</fullName>
    </submittedName>
</protein>
<comment type="function">
    <text evidence="7">Involved in cellular auxin homeostasis by regulating auxin metabolism. Regulates intracellular auxin accumulation at the endoplasmic reticulum and thus auxin availability for nuclear auxin signaling.</text>
</comment>
<feature type="transmembrane region" description="Helical" evidence="9">
    <location>
        <begin position="199"/>
        <end position="219"/>
    </location>
</feature>
<feature type="transmembrane region" description="Helical" evidence="9">
    <location>
        <begin position="231"/>
        <end position="256"/>
    </location>
</feature>
<comment type="subcellular location">
    <subcellularLocation>
        <location evidence="2">Endomembrane system</location>
    </subcellularLocation>
    <subcellularLocation>
        <location evidence="1">Membrane</location>
        <topology evidence="1">Multi-pass membrane protein</topology>
    </subcellularLocation>
</comment>
<evidence type="ECO:0000256" key="8">
    <source>
        <dbReference type="ARBA" id="ARBA00025752"/>
    </source>
</evidence>
<dbReference type="Pfam" id="PF03547">
    <property type="entry name" value="Mem_trans"/>
    <property type="match status" value="1"/>
</dbReference>
<dbReference type="AlphaFoldDB" id="A0AAD2FHS8"/>
<name>A0AAD2FHS8_9STRA</name>
<dbReference type="EMBL" id="CAKOGP040000813">
    <property type="protein sequence ID" value="CAJ1939586.1"/>
    <property type="molecule type" value="Genomic_DNA"/>
</dbReference>
<evidence type="ECO:0000313" key="10">
    <source>
        <dbReference type="EMBL" id="CAJ1939586.1"/>
    </source>
</evidence>
<feature type="transmembrane region" description="Helical" evidence="9">
    <location>
        <begin position="331"/>
        <end position="353"/>
    </location>
</feature>
<dbReference type="GO" id="GO:0016020">
    <property type="term" value="C:membrane"/>
    <property type="evidence" value="ECO:0007669"/>
    <property type="project" value="UniProtKB-SubCell"/>
</dbReference>
<evidence type="ECO:0000256" key="6">
    <source>
        <dbReference type="ARBA" id="ARBA00023136"/>
    </source>
</evidence>
<keyword evidence="4 9" id="KW-0812">Transmembrane</keyword>
<reference evidence="10" key="1">
    <citation type="submission" date="2023-08" db="EMBL/GenBank/DDBJ databases">
        <authorList>
            <person name="Audoor S."/>
            <person name="Bilcke G."/>
        </authorList>
    </citation>
    <scope>NUCLEOTIDE SEQUENCE</scope>
</reference>
<dbReference type="InterPro" id="IPR004776">
    <property type="entry name" value="Mem_transp_PIN-like"/>
</dbReference>
<keyword evidence="11" id="KW-1185">Reference proteome</keyword>
<dbReference type="InterPro" id="IPR045033">
    <property type="entry name" value="PILS1/3/4/5/7"/>
</dbReference>
<dbReference type="Proteomes" id="UP001295423">
    <property type="component" value="Unassembled WGS sequence"/>
</dbReference>
<feature type="transmembrane region" description="Helical" evidence="9">
    <location>
        <begin position="365"/>
        <end position="385"/>
    </location>
</feature>
<sequence>MMTSAALWKLPAALANSNSAAAAGKAMAELGVAACIGAGCVQQELLNRPVVSALSKTTFGILLPMFLGTSIMRTVARYGLSKSSLAGPLLGVLQPFLLYQLAKLVLVPLCGIDKDSDDGRCTAVCSAWGNSSVVPLIFCESLFRNSPEYLAKSYANVSLFLVGWSPFFWSYGRAALVGKDESNTNSSNDATLLQKLKPLFPPPVIGTSIGLLLALWTPVRDLFMGGPLQTIYNSFATFGGAASPLSLLVLISSLALNIGIRPKSQPKEEVIVIPTKVESDIENSNRASFVKQFICVSLSRFILSPLLMVGLLKGFQKIGLVSGPQQAPMLWFIAILQGSMPSAQNSVLMLQVSNKPEQAGVMAKFLFFIYAASMIPLVAIISVALQRFGLA</sequence>
<feature type="transmembrane region" description="Helical" evidence="9">
    <location>
        <begin position="293"/>
        <end position="311"/>
    </location>
</feature>
<keyword evidence="5 9" id="KW-1133">Transmembrane helix</keyword>
<keyword evidence="3" id="KW-0813">Transport</keyword>
<comment type="similarity">
    <text evidence="8">Belongs to the auxin efflux carrier (TC 2.A.69.2) family.</text>
</comment>
<accession>A0AAD2FHS8</accession>
<evidence type="ECO:0000256" key="3">
    <source>
        <dbReference type="ARBA" id="ARBA00022448"/>
    </source>
</evidence>
<dbReference type="GO" id="GO:0055085">
    <property type="term" value="P:transmembrane transport"/>
    <property type="evidence" value="ECO:0007669"/>
    <property type="project" value="InterPro"/>
</dbReference>
<evidence type="ECO:0000256" key="9">
    <source>
        <dbReference type="SAM" id="Phobius"/>
    </source>
</evidence>
<dbReference type="GO" id="GO:0012505">
    <property type="term" value="C:endomembrane system"/>
    <property type="evidence" value="ECO:0007669"/>
    <property type="project" value="UniProtKB-SubCell"/>
</dbReference>
<organism evidence="10 11">
    <name type="scientific">Cylindrotheca closterium</name>
    <dbReference type="NCBI Taxonomy" id="2856"/>
    <lineage>
        <taxon>Eukaryota</taxon>
        <taxon>Sar</taxon>
        <taxon>Stramenopiles</taxon>
        <taxon>Ochrophyta</taxon>
        <taxon>Bacillariophyta</taxon>
        <taxon>Bacillariophyceae</taxon>
        <taxon>Bacillariophycidae</taxon>
        <taxon>Bacillariales</taxon>
        <taxon>Bacillariaceae</taxon>
        <taxon>Cylindrotheca</taxon>
    </lineage>
</organism>
<evidence type="ECO:0000256" key="7">
    <source>
        <dbReference type="ARBA" id="ARBA00025100"/>
    </source>
</evidence>